<dbReference type="Gene3D" id="1.10.287.1490">
    <property type="match status" value="1"/>
</dbReference>
<dbReference type="EMBL" id="FQYT01000016">
    <property type="protein sequence ID" value="SHJ27074.1"/>
    <property type="molecule type" value="Genomic_DNA"/>
</dbReference>
<dbReference type="GO" id="GO:0016887">
    <property type="term" value="F:ATP hydrolysis activity"/>
    <property type="evidence" value="ECO:0007669"/>
    <property type="project" value="InterPro"/>
</dbReference>
<evidence type="ECO:0000256" key="1">
    <source>
        <dbReference type="ARBA" id="ARBA00006930"/>
    </source>
</evidence>
<dbReference type="GO" id="GO:0006302">
    <property type="term" value="P:double-strand break repair"/>
    <property type="evidence" value="ECO:0007669"/>
    <property type="project" value="InterPro"/>
</dbReference>
<reference evidence="6 7" key="1">
    <citation type="submission" date="2016-11" db="EMBL/GenBank/DDBJ databases">
        <authorList>
            <person name="Jaros S."/>
            <person name="Januszkiewicz K."/>
            <person name="Wedrychowicz H."/>
        </authorList>
    </citation>
    <scope>NUCLEOTIDE SEQUENCE [LARGE SCALE GENOMIC DNA]</scope>
    <source>
        <strain evidence="6 7">DSM 15970</strain>
    </source>
</reference>
<comment type="subunit">
    <text evidence="2">Heterodimer of SbcC and SbcD.</text>
</comment>
<dbReference type="STRING" id="1122934.SAMN02745691_01644"/>
<evidence type="ECO:0000256" key="3">
    <source>
        <dbReference type="ARBA" id="ARBA00013368"/>
    </source>
</evidence>
<dbReference type="Proteomes" id="UP000184342">
    <property type="component" value="Unassembled WGS sequence"/>
</dbReference>
<dbReference type="SUPFAM" id="SSF57997">
    <property type="entry name" value="Tropomyosin"/>
    <property type="match status" value="1"/>
</dbReference>
<dbReference type="RefSeq" id="WP_073993935.1">
    <property type="nucleotide sequence ID" value="NZ_FQYT01000016.1"/>
</dbReference>
<proteinExistence type="inferred from homology"/>
<keyword evidence="7" id="KW-1185">Reference proteome</keyword>
<organism evidence="6 7">
    <name type="scientific">Parasporobacterium paucivorans DSM 15970</name>
    <dbReference type="NCBI Taxonomy" id="1122934"/>
    <lineage>
        <taxon>Bacteria</taxon>
        <taxon>Bacillati</taxon>
        <taxon>Bacillota</taxon>
        <taxon>Clostridia</taxon>
        <taxon>Lachnospirales</taxon>
        <taxon>Lachnospiraceae</taxon>
        <taxon>Parasporobacterium</taxon>
    </lineage>
</organism>
<dbReference type="GO" id="GO:0004527">
    <property type="term" value="F:exonuclease activity"/>
    <property type="evidence" value="ECO:0007669"/>
    <property type="project" value="UniProtKB-KW"/>
</dbReference>
<feature type="coiled-coil region" evidence="4">
    <location>
        <begin position="666"/>
        <end position="782"/>
    </location>
</feature>
<dbReference type="InterPro" id="IPR038729">
    <property type="entry name" value="Rad50/SbcC_AAA"/>
</dbReference>
<evidence type="ECO:0000256" key="2">
    <source>
        <dbReference type="ARBA" id="ARBA00011322"/>
    </source>
</evidence>
<dbReference type="InterPro" id="IPR027417">
    <property type="entry name" value="P-loop_NTPase"/>
</dbReference>
<dbReference type="Pfam" id="PF13476">
    <property type="entry name" value="AAA_23"/>
    <property type="match status" value="1"/>
</dbReference>
<feature type="coiled-coil region" evidence="4">
    <location>
        <begin position="513"/>
        <end position="540"/>
    </location>
</feature>
<dbReference type="Gene3D" id="3.40.50.300">
    <property type="entry name" value="P-loop containing nucleotide triphosphate hydrolases"/>
    <property type="match status" value="2"/>
</dbReference>
<dbReference type="Pfam" id="PF13558">
    <property type="entry name" value="SbcC_Walker_B"/>
    <property type="match status" value="1"/>
</dbReference>
<protein>
    <recommendedName>
        <fullName evidence="3">Nuclease SbcCD subunit C</fullName>
    </recommendedName>
</protein>
<evidence type="ECO:0000313" key="6">
    <source>
        <dbReference type="EMBL" id="SHJ27074.1"/>
    </source>
</evidence>
<feature type="domain" description="Rad50/SbcC-type AAA" evidence="5">
    <location>
        <begin position="5"/>
        <end position="278"/>
    </location>
</feature>
<feature type="coiled-coil region" evidence="4">
    <location>
        <begin position="951"/>
        <end position="978"/>
    </location>
</feature>
<feature type="coiled-coil region" evidence="4">
    <location>
        <begin position="867"/>
        <end position="896"/>
    </location>
</feature>
<dbReference type="PANTHER" id="PTHR32114:SF2">
    <property type="entry name" value="ABC TRANSPORTER ABCH.3"/>
    <property type="match status" value="1"/>
</dbReference>
<comment type="similarity">
    <text evidence="1">Belongs to the SMC family. SbcC subfamily.</text>
</comment>
<keyword evidence="4" id="KW-0175">Coiled coil</keyword>
<dbReference type="AlphaFoldDB" id="A0A1M6HY96"/>
<feature type="coiled-coil region" evidence="4">
    <location>
        <begin position="361"/>
        <end position="409"/>
    </location>
</feature>
<accession>A0A1M6HY96</accession>
<feature type="coiled-coil region" evidence="4">
    <location>
        <begin position="214"/>
        <end position="278"/>
    </location>
</feature>
<keyword evidence="6" id="KW-0378">Hydrolase</keyword>
<dbReference type="PANTHER" id="PTHR32114">
    <property type="entry name" value="ABC TRANSPORTER ABCH.3"/>
    <property type="match status" value="1"/>
</dbReference>
<evidence type="ECO:0000256" key="4">
    <source>
        <dbReference type="SAM" id="Coils"/>
    </source>
</evidence>
<gene>
    <name evidence="6" type="ORF">SAMN02745691_01644</name>
</gene>
<name>A0A1M6HY96_9FIRM</name>
<evidence type="ECO:0000259" key="5">
    <source>
        <dbReference type="Pfam" id="PF13476"/>
    </source>
</evidence>
<dbReference type="SUPFAM" id="SSF52540">
    <property type="entry name" value="P-loop containing nucleoside triphosphate hydrolases"/>
    <property type="match status" value="1"/>
</dbReference>
<keyword evidence="6" id="KW-0269">Exonuclease</keyword>
<keyword evidence="6" id="KW-0540">Nuclease</keyword>
<evidence type="ECO:0000313" key="7">
    <source>
        <dbReference type="Proteomes" id="UP000184342"/>
    </source>
</evidence>
<sequence>MKPISLTIKGLNSFIEAQEIDFEKLTQQGLFGIFGPTGSGKSTILDGITLALFGEVARKSANFINTNCDSANVSYEFQISGQEMKRYRVEREFRREKKTDAVRTKSAKVVELAGDTEIVLEDGVKSVTSKCEEIIGLKLDDFTRTVVLPQGKFSEFLKLTGKERSEMLERLFNLQKYGDDLSGRLSGKIRTARNNESRLEGELNGYEDCSEEVLNEKQKELKEKIKQFDQCRTELAHADVNCKSGETLWNLQLELEKEKANETELKKADARIAEIQNKVLLGESALKVKPYVGPYEDTLHKMNDSESNLSKLTESLSGIKIDKEEKESAFETARNRKEIELPALKIKEHQVMESIDEKVNLDKLLAENESLQKDIRDLEKVIVTADAAVAANEKNIEDIREELAAKTAKTEELNVPAEYKDRIGKALLTLNDFRTLQKHQDNLLETIRTKSEALALMIEDQKNKYAESNLKTEETDKAARALNDLISNCPGDQDAVLKLSNRLFDVKTAWEKNVECSLVLQKANSEIEALEKDAADKTGIKDPLKIEVDAISSRIRRAETECAAYALREALAEGDICLVCGSREHHLENIEIPAVENLEQVKSELQEKAERFQKLSDEILTAQAGIDQQKKIVQENSSKLLELGEDYKAFSPESLKVEFETLNAAVKKYTSDKESLDTRIKVLTQEKSDLESACKVIDNSISGLEDQLNDLRKSLQETASDLESAKKKLDSLKSELSIEDFESESSKISRMEKEKSGLELEIKELREKLQTAQTLKDEDFKKAGGYKEQLSGMKNAFTEKSKSAEEKRNSIRARAGEIDNLEKLKETISELIKDIECKFGLAEKDKNDITRKYDECSQAIIHEQKTLRDLSDRLAKDKVNLERALAEENMKDIQEIRNHLLTKDEIEQFGIEIASHKESINKIAGTIETLEKKIDGRSLTEEEWNALIAAKKEKTELLETLNNTMIQITENIKTLSIRLDTKKEILKEKEKLDHTLSLLSDLEKLFKGKKFVDFVATNQLKYVSLEACKKLKEITGGNYGLEADENGRFIIRDYKNGGAQRDATTLSGGETFLASLSLALALSAQIQLKGTAPLELFFLDEGFGTLDDNLLETVMDSLEKVHHERLSIGIISHLEAIKNRMPVKLNITPAEAGMGGSKVKIERN</sequence>